<feature type="compositionally biased region" description="Low complexity" evidence="8">
    <location>
        <begin position="459"/>
        <end position="468"/>
    </location>
</feature>
<dbReference type="FunFam" id="1.10.10.2570:FF:000001">
    <property type="entry name" value="Autophagy-related protein 29"/>
    <property type="match status" value="1"/>
</dbReference>
<comment type="subcellular location">
    <subcellularLocation>
        <location evidence="1">Preautophagosomal structure</location>
    </subcellularLocation>
</comment>
<dbReference type="Pfam" id="PF18388">
    <property type="entry name" value="ATG29_N"/>
    <property type="match status" value="1"/>
</dbReference>
<dbReference type="Proteomes" id="UP000054266">
    <property type="component" value="Unassembled WGS sequence"/>
</dbReference>
<dbReference type="InterPro" id="IPR039362">
    <property type="entry name" value="ATG29_sf"/>
</dbReference>
<feature type="compositionally biased region" description="Acidic residues" evidence="8">
    <location>
        <begin position="278"/>
        <end position="287"/>
    </location>
</feature>
<feature type="region of interest" description="Disordered" evidence="8">
    <location>
        <begin position="86"/>
        <end position="509"/>
    </location>
</feature>
<name>A0A0D2GKT9_9EURO</name>
<dbReference type="GO" id="GO:0000045">
    <property type="term" value="P:autophagosome assembly"/>
    <property type="evidence" value="ECO:0007669"/>
    <property type="project" value="InterPro"/>
</dbReference>
<feature type="compositionally biased region" description="Polar residues" evidence="8">
    <location>
        <begin position="196"/>
        <end position="222"/>
    </location>
</feature>
<evidence type="ECO:0000256" key="6">
    <source>
        <dbReference type="ARBA" id="ARBA00023006"/>
    </source>
</evidence>
<dbReference type="PANTHER" id="PTHR40012:SF1">
    <property type="entry name" value="AUTOPHAGY-RELATED PROTEIN 29"/>
    <property type="match status" value="1"/>
</dbReference>
<accession>A0A0D2GKT9</accession>
<protein>
    <recommendedName>
        <fullName evidence="3">Autophagy-related protein 29</fullName>
    </recommendedName>
</protein>
<evidence type="ECO:0000259" key="9">
    <source>
        <dbReference type="Pfam" id="PF18388"/>
    </source>
</evidence>
<dbReference type="AlphaFoldDB" id="A0A0D2GKT9"/>
<evidence type="ECO:0000313" key="11">
    <source>
        <dbReference type="Proteomes" id="UP000054266"/>
    </source>
</evidence>
<dbReference type="GO" id="GO:0000407">
    <property type="term" value="C:phagophore assembly site"/>
    <property type="evidence" value="ECO:0007669"/>
    <property type="project" value="UniProtKB-SubCell"/>
</dbReference>
<keyword evidence="4" id="KW-0813">Transport</keyword>
<keyword evidence="11" id="KW-1185">Reference proteome</keyword>
<evidence type="ECO:0000256" key="3">
    <source>
        <dbReference type="ARBA" id="ARBA00013784"/>
    </source>
</evidence>
<feature type="compositionally biased region" description="Low complexity" evidence="8">
    <location>
        <begin position="420"/>
        <end position="440"/>
    </location>
</feature>
<dbReference type="EMBL" id="KN846956">
    <property type="protein sequence ID" value="KIW72994.1"/>
    <property type="molecule type" value="Genomic_DNA"/>
</dbReference>
<keyword evidence="5" id="KW-0653">Protein transport</keyword>
<evidence type="ECO:0000256" key="1">
    <source>
        <dbReference type="ARBA" id="ARBA00004329"/>
    </source>
</evidence>
<evidence type="ECO:0000256" key="8">
    <source>
        <dbReference type="SAM" id="MobiDB-lite"/>
    </source>
</evidence>
<evidence type="ECO:0000313" key="10">
    <source>
        <dbReference type="EMBL" id="KIW72994.1"/>
    </source>
</evidence>
<feature type="compositionally biased region" description="Polar residues" evidence="8">
    <location>
        <begin position="170"/>
        <end position="185"/>
    </location>
</feature>
<evidence type="ECO:0000256" key="4">
    <source>
        <dbReference type="ARBA" id="ARBA00022448"/>
    </source>
</evidence>
<comment type="similarity">
    <text evidence="2">Belongs to the ATG29 family.</text>
</comment>
<evidence type="ECO:0000256" key="7">
    <source>
        <dbReference type="ARBA" id="ARBA00060351"/>
    </source>
</evidence>
<feature type="compositionally biased region" description="Polar residues" evidence="8">
    <location>
        <begin position="144"/>
        <end position="156"/>
    </location>
</feature>
<evidence type="ECO:0000256" key="2">
    <source>
        <dbReference type="ARBA" id="ARBA00010082"/>
    </source>
</evidence>
<reference evidence="10 11" key="1">
    <citation type="submission" date="2015-01" db="EMBL/GenBank/DDBJ databases">
        <title>The Genome Sequence of Capronia semiimmersa CBS27337.</title>
        <authorList>
            <consortium name="The Broad Institute Genomics Platform"/>
            <person name="Cuomo C."/>
            <person name="de Hoog S."/>
            <person name="Gorbushina A."/>
            <person name="Stielow B."/>
            <person name="Teixiera M."/>
            <person name="Abouelleil A."/>
            <person name="Chapman S.B."/>
            <person name="Priest M."/>
            <person name="Young S.K."/>
            <person name="Wortman J."/>
            <person name="Nusbaum C."/>
            <person name="Birren B."/>
        </authorList>
    </citation>
    <scope>NUCLEOTIDE SEQUENCE [LARGE SCALE GENOMIC DNA]</scope>
    <source>
        <strain evidence="10 11">CBS 27337</strain>
    </source>
</reference>
<dbReference type="HOGENOM" id="CLU_027589_1_0_1"/>
<dbReference type="PANTHER" id="PTHR40012">
    <property type="entry name" value="AUTOPHAGY-RELATED PROTEIN 29"/>
    <property type="match status" value="1"/>
</dbReference>
<keyword evidence="6" id="KW-0072">Autophagy</keyword>
<comment type="function">
    <text evidence="7">Plays a role in autophagy. Functions at the preautophagosomal structure (PAS) in order to form normal autophagosomes under starvation conditions. Also plays a role in mitophagy and regulation of filamentous growth.</text>
</comment>
<dbReference type="InterPro" id="IPR039113">
    <property type="entry name" value="ATG29"/>
</dbReference>
<feature type="domain" description="Atg29 N-terminal" evidence="9">
    <location>
        <begin position="10"/>
        <end position="62"/>
    </location>
</feature>
<gene>
    <name evidence="10" type="ORF">PV04_01150</name>
</gene>
<evidence type="ECO:0000256" key="5">
    <source>
        <dbReference type="ARBA" id="ARBA00022927"/>
    </source>
</evidence>
<organism evidence="10 11">
    <name type="scientific">Phialophora macrospora</name>
    <dbReference type="NCBI Taxonomy" id="1851006"/>
    <lineage>
        <taxon>Eukaryota</taxon>
        <taxon>Fungi</taxon>
        <taxon>Dikarya</taxon>
        <taxon>Ascomycota</taxon>
        <taxon>Pezizomycotina</taxon>
        <taxon>Eurotiomycetes</taxon>
        <taxon>Chaetothyriomycetidae</taxon>
        <taxon>Chaetothyriales</taxon>
        <taxon>Herpotrichiellaceae</taxon>
        <taxon>Phialophora</taxon>
    </lineage>
</organism>
<feature type="compositionally biased region" description="Polar residues" evidence="8">
    <location>
        <begin position="364"/>
        <end position="377"/>
    </location>
</feature>
<feature type="compositionally biased region" description="Low complexity" evidence="8">
    <location>
        <begin position="93"/>
        <end position="107"/>
    </location>
</feature>
<proteinExistence type="inferred from homology"/>
<dbReference type="InterPro" id="IPR040666">
    <property type="entry name" value="Atg29_N"/>
</dbReference>
<feature type="compositionally biased region" description="Gly residues" evidence="8">
    <location>
        <begin position="493"/>
        <end position="509"/>
    </location>
</feature>
<dbReference type="GO" id="GO:0015031">
    <property type="term" value="P:protein transport"/>
    <property type="evidence" value="ECO:0007669"/>
    <property type="project" value="UniProtKB-KW"/>
</dbReference>
<sequence length="509" mass="54240">MTSPEVENHFTVFVRLPFNRGDFVDPPPVNWSVAKERALWDILSRQTNNQIDWRALAERFEVTQPFLLQKAAWLYERQLSQVRAQMRRVGNRSSATPSPTPGSLSGSMVGGQAMRRAGSGGSRVPSRLSMQHVGSPGAGGGDSTPGTPVKSRTSLPLRTAPAAAGGGVAQQSRNVSGISRPLSRQSSRDVDAPIPASQSRRGSIQHQLARSPGQTRNPQPESSDSEEEMTQSRITARRPNPSSLHRRALSYRGNNMQAQRGPASSPDDKNPVHQPAAGEDEDDDDEPSFLPFANPSTDSKPRPPSSSQQDPSATLRGALRPTMQRRTTSERVMASSPTVEPPTPVQTRREPRDPASSTSSLSSPTQATGPPTTSSRPASRGDVQPLASRLQQQSTVPRLGTPLSPPHRARLHSNQPSATASPRRGPSSDSASPSMGSSFSDLDDTSVTQSALEEALLSGMGNTTMTNLGGFGGRVTSGIGQALRSRYFDARGDGQGQGRNGGQGGTSER</sequence>
<dbReference type="Gene3D" id="1.10.10.2570">
    <property type="match status" value="1"/>
</dbReference>
<dbReference type="STRING" id="5601.A0A0D2GKT9"/>